<name>A0ABT9ZMN9_9BACI</name>
<evidence type="ECO:0000313" key="2">
    <source>
        <dbReference type="Proteomes" id="UP001234495"/>
    </source>
</evidence>
<sequence>MNEIISIKQKRHQKDLIYEKKMLRELSLTEIQKRTDQYFSPFINKNKKVVIEESCIDFAIEAFLLGAKYSRFGYYGEPIEVANERCKGEEKRLVNELFDYFTNWGRVHLSNLSFDELFIASEHFIHTFWKQGFIKGELRHKLRLH</sequence>
<evidence type="ECO:0008006" key="3">
    <source>
        <dbReference type="Google" id="ProtNLM"/>
    </source>
</evidence>
<protein>
    <recommendedName>
        <fullName evidence="3">DUF2521 family protein</fullName>
    </recommendedName>
</protein>
<accession>A0ABT9ZMN9</accession>
<proteinExistence type="predicted"/>
<dbReference type="InterPro" id="IPR019667">
    <property type="entry name" value="Uncharacterised_YbaK"/>
</dbReference>
<gene>
    <name evidence="1" type="ORF">J2S19_004869</name>
</gene>
<keyword evidence="2" id="KW-1185">Reference proteome</keyword>
<dbReference type="Proteomes" id="UP001234495">
    <property type="component" value="Unassembled WGS sequence"/>
</dbReference>
<reference evidence="1 2" key="1">
    <citation type="submission" date="2023-07" db="EMBL/GenBank/DDBJ databases">
        <title>Genomic Encyclopedia of Type Strains, Phase IV (KMG-IV): sequencing the most valuable type-strain genomes for metagenomic binning, comparative biology and taxonomic classification.</title>
        <authorList>
            <person name="Goeker M."/>
        </authorList>
    </citation>
    <scope>NUCLEOTIDE SEQUENCE [LARGE SCALE GENOMIC DNA]</scope>
    <source>
        <strain evidence="1 2">DSM 29005</strain>
    </source>
</reference>
<comment type="caution">
    <text evidence="1">The sequence shown here is derived from an EMBL/GenBank/DDBJ whole genome shotgun (WGS) entry which is preliminary data.</text>
</comment>
<dbReference type="RefSeq" id="WP_307346988.1">
    <property type="nucleotide sequence ID" value="NZ_JAUSUD010000044.1"/>
</dbReference>
<dbReference type="EMBL" id="JAUSUD010000044">
    <property type="protein sequence ID" value="MDQ0233522.1"/>
    <property type="molecule type" value="Genomic_DNA"/>
</dbReference>
<evidence type="ECO:0000313" key="1">
    <source>
        <dbReference type="EMBL" id="MDQ0233522.1"/>
    </source>
</evidence>
<dbReference type="Pfam" id="PF10730">
    <property type="entry name" value="DUF2521"/>
    <property type="match status" value="1"/>
</dbReference>
<organism evidence="1 2">
    <name type="scientific">Metabacillus malikii</name>
    <dbReference type="NCBI Taxonomy" id="1504265"/>
    <lineage>
        <taxon>Bacteria</taxon>
        <taxon>Bacillati</taxon>
        <taxon>Bacillota</taxon>
        <taxon>Bacilli</taxon>
        <taxon>Bacillales</taxon>
        <taxon>Bacillaceae</taxon>
        <taxon>Metabacillus</taxon>
    </lineage>
</organism>